<keyword evidence="3" id="KW-1185">Reference proteome</keyword>
<evidence type="ECO:0000313" key="3">
    <source>
        <dbReference type="Proteomes" id="UP000318431"/>
    </source>
</evidence>
<reference evidence="2 3" key="1">
    <citation type="journal article" date="2015" name="Stand. Genomic Sci.">
        <title>Genomic Encyclopedia of Bacterial and Archaeal Type Strains, Phase III: the genomes of soil and plant-associated and newly described type strains.</title>
        <authorList>
            <person name="Whitman W.B."/>
            <person name="Woyke T."/>
            <person name="Klenk H.P."/>
            <person name="Zhou Y."/>
            <person name="Lilburn T.G."/>
            <person name="Beck B.J."/>
            <person name="De Vos P."/>
            <person name="Vandamme P."/>
            <person name="Eisen J.A."/>
            <person name="Garrity G."/>
            <person name="Hugenholtz P."/>
            <person name="Kyrpides N.C."/>
        </authorList>
    </citation>
    <scope>NUCLEOTIDE SEQUENCE [LARGE SCALE GENOMIC DNA]</scope>
    <source>
        <strain evidence="2 3">CGMCC 1.10822</strain>
    </source>
</reference>
<organism evidence="2 3">
    <name type="scientific">Pseudoduganella lurida</name>
    <dbReference type="NCBI Taxonomy" id="1036180"/>
    <lineage>
        <taxon>Bacteria</taxon>
        <taxon>Pseudomonadati</taxon>
        <taxon>Pseudomonadota</taxon>
        <taxon>Betaproteobacteria</taxon>
        <taxon>Burkholderiales</taxon>
        <taxon>Oxalobacteraceae</taxon>
        <taxon>Telluria group</taxon>
        <taxon>Pseudoduganella</taxon>
    </lineage>
</organism>
<dbReference type="Gene3D" id="3.30.70.3580">
    <property type="entry name" value="Antirestriction protein"/>
    <property type="match status" value="1"/>
</dbReference>
<dbReference type="AlphaFoldDB" id="A0A562RJM6"/>
<sequence length="139" mass="15524">METTMGVQGVTAQRVGVFQRMKCLPQRFGVLGIVVEQRVYHVMGEMCRAYDGGYWDYYELSNGGFYMAPRSAHAYLLEVAGNGYRGSLSADAAGIVACAMAYSHLSFERDGADCARAFHQLRAYLLDHPEQREILRAID</sequence>
<evidence type="ECO:0000256" key="1">
    <source>
        <dbReference type="ARBA" id="ARBA00008618"/>
    </source>
</evidence>
<dbReference type="Pfam" id="PF03230">
    <property type="entry name" value="Antirestrict"/>
    <property type="match status" value="1"/>
</dbReference>
<accession>A0A562RJM6</accession>
<evidence type="ECO:0000313" key="2">
    <source>
        <dbReference type="EMBL" id="TWI69265.1"/>
    </source>
</evidence>
<proteinExistence type="inferred from homology"/>
<gene>
    <name evidence="2" type="ORF">IP91_00332</name>
</gene>
<comment type="similarity">
    <text evidence="1">Belongs to the antirestriction protein family.</text>
</comment>
<protein>
    <submittedName>
        <fullName evidence="2">Antirestriction protein</fullName>
    </submittedName>
</protein>
<name>A0A562RJM6_9BURK</name>
<dbReference type="InterPro" id="IPR042297">
    <property type="entry name" value="Antirestriction_sf"/>
</dbReference>
<dbReference type="InterPro" id="IPR004914">
    <property type="entry name" value="Antirestrict"/>
</dbReference>
<comment type="caution">
    <text evidence="2">The sequence shown here is derived from an EMBL/GenBank/DDBJ whole genome shotgun (WGS) entry which is preliminary data.</text>
</comment>
<dbReference type="Proteomes" id="UP000318431">
    <property type="component" value="Unassembled WGS sequence"/>
</dbReference>
<dbReference type="EMBL" id="VLLB01000001">
    <property type="protein sequence ID" value="TWI69265.1"/>
    <property type="molecule type" value="Genomic_DNA"/>
</dbReference>